<proteinExistence type="predicted"/>
<accession>A0A0R3R9D2</accession>
<dbReference type="WBParaSite" id="BTMF_0001664501-mRNA-1">
    <property type="protein sequence ID" value="BTMF_0001664501-mRNA-1"/>
    <property type="gene ID" value="BTMF_0001664501"/>
</dbReference>
<organism evidence="3">
    <name type="scientific">Brugia timori</name>
    <dbReference type="NCBI Taxonomy" id="42155"/>
    <lineage>
        <taxon>Eukaryota</taxon>
        <taxon>Metazoa</taxon>
        <taxon>Ecdysozoa</taxon>
        <taxon>Nematoda</taxon>
        <taxon>Chromadorea</taxon>
        <taxon>Rhabditida</taxon>
        <taxon>Spirurina</taxon>
        <taxon>Spiruromorpha</taxon>
        <taxon>Filarioidea</taxon>
        <taxon>Onchocercidae</taxon>
        <taxon>Brugia</taxon>
    </lineage>
</organism>
<name>A0A0R3R9D2_9BILA</name>
<protein>
    <submittedName>
        <fullName evidence="1 3">Uncharacterized protein</fullName>
    </submittedName>
</protein>
<keyword evidence="2" id="KW-1185">Reference proteome</keyword>
<dbReference type="AlphaFoldDB" id="A0A0R3R9D2"/>
<evidence type="ECO:0000313" key="3">
    <source>
        <dbReference type="WBParaSite" id="BTMF_0001664501-mRNA-1"/>
    </source>
</evidence>
<dbReference type="Proteomes" id="UP000280834">
    <property type="component" value="Unassembled WGS sequence"/>
</dbReference>
<evidence type="ECO:0000313" key="2">
    <source>
        <dbReference type="Proteomes" id="UP000280834"/>
    </source>
</evidence>
<gene>
    <name evidence="1" type="ORF">BTMF_LOCUS14618</name>
</gene>
<reference evidence="1 2" key="2">
    <citation type="submission" date="2018-11" db="EMBL/GenBank/DDBJ databases">
        <authorList>
            <consortium name="Pathogen Informatics"/>
        </authorList>
    </citation>
    <scope>NUCLEOTIDE SEQUENCE [LARGE SCALE GENOMIC DNA]</scope>
</reference>
<evidence type="ECO:0000313" key="1">
    <source>
        <dbReference type="EMBL" id="VDO50272.1"/>
    </source>
</evidence>
<reference evidence="3" key="1">
    <citation type="submission" date="2017-02" db="UniProtKB">
        <authorList>
            <consortium name="WormBaseParasite"/>
        </authorList>
    </citation>
    <scope>IDENTIFICATION</scope>
</reference>
<sequence>MYACSSNRKHHRRSSCGPQPNFFIIFAIQSNVSSNPTTPSNAPSISSALVTVRRSETFSG</sequence>
<dbReference type="EMBL" id="UZAG01021390">
    <property type="protein sequence ID" value="VDO50272.1"/>
    <property type="molecule type" value="Genomic_DNA"/>
</dbReference>